<keyword evidence="4" id="KW-1185">Reference proteome</keyword>
<keyword evidence="2" id="KW-1133">Transmembrane helix</keyword>
<feature type="compositionally biased region" description="Basic and acidic residues" evidence="1">
    <location>
        <begin position="260"/>
        <end position="269"/>
    </location>
</feature>
<dbReference type="AlphaFoldDB" id="A0A8H3EHS9"/>
<feature type="compositionally biased region" description="Basic residues" evidence="1">
    <location>
        <begin position="163"/>
        <end position="174"/>
    </location>
</feature>
<comment type="caution">
    <text evidence="3">The sequence shown here is derived from an EMBL/GenBank/DDBJ whole genome shotgun (WGS) entry which is preliminary data.</text>
</comment>
<dbReference type="OrthoDB" id="5426678at2759"/>
<name>A0A8H3EHS9_9LECA</name>
<feature type="compositionally biased region" description="Basic and acidic residues" evidence="1">
    <location>
        <begin position="403"/>
        <end position="441"/>
    </location>
</feature>
<feature type="compositionally biased region" description="Basic and acidic residues" evidence="1">
    <location>
        <begin position="312"/>
        <end position="321"/>
    </location>
</feature>
<reference evidence="3" key="1">
    <citation type="submission" date="2021-03" db="EMBL/GenBank/DDBJ databases">
        <authorList>
            <person name="Tagirdzhanova G."/>
        </authorList>
    </citation>
    <scope>NUCLEOTIDE SEQUENCE</scope>
</reference>
<feature type="transmembrane region" description="Helical" evidence="2">
    <location>
        <begin position="130"/>
        <end position="155"/>
    </location>
</feature>
<accession>A0A8H3EHS9</accession>
<dbReference type="Proteomes" id="UP000664521">
    <property type="component" value="Unassembled WGS sequence"/>
</dbReference>
<dbReference type="EMBL" id="CAJPDS010000004">
    <property type="protein sequence ID" value="CAF9905922.1"/>
    <property type="molecule type" value="Genomic_DNA"/>
</dbReference>
<evidence type="ECO:0000313" key="4">
    <source>
        <dbReference type="Proteomes" id="UP000664521"/>
    </source>
</evidence>
<sequence length="466" mass="52652">MRYAVDTCAFDFPQANNKTMSYSCQNACVKLSTSLETNIQNPSNSTPYDYCQDETFVPNIDSCASCYAVHPDQVYLSNFLKTLKSACITQPSNTKEFIVKPSQVFTLNPPSEFPTSTTQSRPSHELPHGAVVAIGICVPVFFFLVLSLVFLYCYLRIQNRHSHNKRPKRHRRWNQKSAVEPHHGWHQDSTAQIRPVSYVPPPRTRYSNPLAQIVENPEQPSDQSDQSDPGGEDLEKDPEKRTKHSSASSRPRPPSGLVSWERRGVEDATVKNIRFSDSMNSTHNSTLQTSASTTIIPSDGRRDSGESIDEEAERRNRDRQELTPPPLFSIPESGSSTTFVPARSGSAWDNNPSSRDERSTSRLSRRSESLSRTSRRSEEAQRSLSRTSRRSEEAANRPPISPRTEEATRSMSRGEREPPRSHSRRSDRQSSIETRLEEASREPPQSPRGEGLNLFRDISYEPKPND</sequence>
<feature type="compositionally biased region" description="Polar residues" evidence="1">
    <location>
        <begin position="218"/>
        <end position="227"/>
    </location>
</feature>
<gene>
    <name evidence="3" type="ORF">HETSPECPRED_005993</name>
</gene>
<keyword evidence="2" id="KW-0472">Membrane</keyword>
<protein>
    <submittedName>
        <fullName evidence="3">Uncharacterized protein</fullName>
    </submittedName>
</protein>
<organism evidence="3 4">
    <name type="scientific">Heterodermia speciosa</name>
    <dbReference type="NCBI Taxonomy" id="116794"/>
    <lineage>
        <taxon>Eukaryota</taxon>
        <taxon>Fungi</taxon>
        <taxon>Dikarya</taxon>
        <taxon>Ascomycota</taxon>
        <taxon>Pezizomycotina</taxon>
        <taxon>Lecanoromycetes</taxon>
        <taxon>OSLEUM clade</taxon>
        <taxon>Lecanoromycetidae</taxon>
        <taxon>Caliciales</taxon>
        <taxon>Physciaceae</taxon>
        <taxon>Heterodermia</taxon>
    </lineage>
</organism>
<evidence type="ECO:0000313" key="3">
    <source>
        <dbReference type="EMBL" id="CAF9905922.1"/>
    </source>
</evidence>
<feature type="compositionally biased region" description="Polar residues" evidence="1">
    <location>
        <begin position="275"/>
        <end position="296"/>
    </location>
</feature>
<evidence type="ECO:0000256" key="1">
    <source>
        <dbReference type="SAM" id="MobiDB-lite"/>
    </source>
</evidence>
<keyword evidence="2" id="KW-0812">Transmembrane</keyword>
<evidence type="ECO:0000256" key="2">
    <source>
        <dbReference type="SAM" id="Phobius"/>
    </source>
</evidence>
<feature type="region of interest" description="Disordered" evidence="1">
    <location>
        <begin position="163"/>
        <end position="466"/>
    </location>
</feature>
<feature type="compositionally biased region" description="Basic and acidic residues" evidence="1">
    <location>
        <begin position="354"/>
        <end position="381"/>
    </location>
</feature>
<proteinExistence type="predicted"/>